<name>A0A1W1XS76_9CLOT</name>
<dbReference type="InterPro" id="IPR046141">
    <property type="entry name" value="DUF6143"/>
</dbReference>
<protein>
    <submittedName>
        <fullName evidence="2">Uncharacterized protein</fullName>
    </submittedName>
</protein>
<sequence>MSPNDPYGHNVKWQSYNHKPNKVVTIANSLDKSLEGTYFVGQTPTLTLNNNMAYGALFNPPNSRVDLFVNVFTITNFSDIPLKAKIWINSTPIPPWSESQLVTTTNTAICPTPISKIKIIYSMDSFPITTGVNAFDRIIPGKTTIVAEEDGKYIIPSNKFFIISLIPTTPGVINAAIAFGFWTASSF</sequence>
<feature type="transmembrane region" description="Helical" evidence="1">
    <location>
        <begin position="160"/>
        <end position="182"/>
    </location>
</feature>
<dbReference type="OrthoDB" id="2858798at2"/>
<keyword evidence="1" id="KW-1133">Transmembrane helix</keyword>
<dbReference type="Proteomes" id="UP000192468">
    <property type="component" value="Unassembled WGS sequence"/>
</dbReference>
<reference evidence="2 3" key="1">
    <citation type="submission" date="2017-04" db="EMBL/GenBank/DDBJ databases">
        <authorList>
            <person name="Afonso C.L."/>
            <person name="Miller P.J."/>
            <person name="Scott M.A."/>
            <person name="Spackman E."/>
            <person name="Goraichik I."/>
            <person name="Dimitrov K.M."/>
            <person name="Suarez D.L."/>
            <person name="Swayne D.E."/>
        </authorList>
    </citation>
    <scope>NUCLEOTIDE SEQUENCE [LARGE SCALE GENOMIC DNA]</scope>
    <source>
        <strain evidence="2 3">DSM 12555</strain>
    </source>
</reference>
<dbReference type="RefSeq" id="WP_084116611.1">
    <property type="nucleotide sequence ID" value="NZ_FWXH01000012.1"/>
</dbReference>
<evidence type="ECO:0000313" key="2">
    <source>
        <dbReference type="EMBL" id="SMC26378.1"/>
    </source>
</evidence>
<evidence type="ECO:0000256" key="1">
    <source>
        <dbReference type="SAM" id="Phobius"/>
    </source>
</evidence>
<dbReference type="EMBL" id="FWXH01000012">
    <property type="protein sequence ID" value="SMC26378.1"/>
    <property type="molecule type" value="Genomic_DNA"/>
</dbReference>
<proteinExistence type="predicted"/>
<keyword evidence="1" id="KW-0812">Transmembrane</keyword>
<dbReference type="Pfam" id="PF19640">
    <property type="entry name" value="DUF6143"/>
    <property type="match status" value="1"/>
</dbReference>
<dbReference type="STRING" id="1121291.SAMN02745134_02804"/>
<organism evidence="2 3">
    <name type="scientific">Clostridium acidisoli DSM 12555</name>
    <dbReference type="NCBI Taxonomy" id="1121291"/>
    <lineage>
        <taxon>Bacteria</taxon>
        <taxon>Bacillati</taxon>
        <taxon>Bacillota</taxon>
        <taxon>Clostridia</taxon>
        <taxon>Eubacteriales</taxon>
        <taxon>Clostridiaceae</taxon>
        <taxon>Clostridium</taxon>
    </lineage>
</organism>
<evidence type="ECO:0000313" key="3">
    <source>
        <dbReference type="Proteomes" id="UP000192468"/>
    </source>
</evidence>
<keyword evidence="3" id="KW-1185">Reference proteome</keyword>
<keyword evidence="1" id="KW-0472">Membrane</keyword>
<dbReference type="AlphaFoldDB" id="A0A1W1XS76"/>
<gene>
    <name evidence="2" type="ORF">SAMN02745134_02804</name>
</gene>
<accession>A0A1W1XS76</accession>